<organism evidence="2 3">
    <name type="scientific">Pseudofulvibacter geojedonensis</name>
    <dbReference type="NCBI Taxonomy" id="1123758"/>
    <lineage>
        <taxon>Bacteria</taxon>
        <taxon>Pseudomonadati</taxon>
        <taxon>Bacteroidota</taxon>
        <taxon>Flavobacteriia</taxon>
        <taxon>Flavobacteriales</taxon>
        <taxon>Flavobacteriaceae</taxon>
        <taxon>Pseudofulvibacter</taxon>
    </lineage>
</organism>
<proteinExistence type="predicted"/>
<protein>
    <recommendedName>
        <fullName evidence="4">Polysaccharide chain length determinant N-terminal domain-containing protein</fullName>
    </recommendedName>
</protein>
<keyword evidence="1" id="KW-1133">Transmembrane helix</keyword>
<accession>A0ABW3I425</accession>
<dbReference type="Proteomes" id="UP001596997">
    <property type="component" value="Unassembled WGS sequence"/>
</dbReference>
<reference evidence="3" key="1">
    <citation type="journal article" date="2019" name="Int. J. Syst. Evol. Microbiol.">
        <title>The Global Catalogue of Microorganisms (GCM) 10K type strain sequencing project: providing services to taxonomists for standard genome sequencing and annotation.</title>
        <authorList>
            <consortium name="The Broad Institute Genomics Platform"/>
            <consortium name="The Broad Institute Genome Sequencing Center for Infectious Disease"/>
            <person name="Wu L."/>
            <person name="Ma J."/>
        </authorList>
    </citation>
    <scope>NUCLEOTIDE SEQUENCE [LARGE SCALE GENOMIC DNA]</scope>
    <source>
        <strain evidence="3">CCUG 62114</strain>
    </source>
</reference>
<feature type="transmembrane region" description="Helical" evidence="1">
    <location>
        <begin position="341"/>
        <end position="364"/>
    </location>
</feature>
<sequence length="368" mass="42754">MGDNSNLPRKNSEEIDLIQLFGFFEQKIKGFFKGIFSIFNWVFSSIIYGLKSLQKNINILGPSLILLLVLGVFLDKKEDPKYSSEMLVQPYFEAKYQLYANIEYYNSLLAEKDYETLSSIFGINIDQAKKIKEFEMFPGPETENQLRKEYYDFVEDITLKNTHSIDGNGIEENSKVVLDISFEEFVEGRSIYSSNKYMIKAVSSKKDIFKYLEKGLNNSFDNQYSTKNMKKRDSIISLRKTTIEKTIAEIDSLQKVYVEAFKENVKATSSQIKVGEEGFALADSKVETREFELLEKKNKLYEELRTLQESKVVEDTFFDVISSFPEIGKLEAVPFYKRKMIILPILGFILFVLGLFSIKAYRFIEKYE</sequence>
<keyword evidence="1" id="KW-0812">Transmembrane</keyword>
<evidence type="ECO:0008006" key="4">
    <source>
        <dbReference type="Google" id="ProtNLM"/>
    </source>
</evidence>
<evidence type="ECO:0000256" key="1">
    <source>
        <dbReference type="SAM" id="Phobius"/>
    </source>
</evidence>
<name>A0ABW3I425_9FLAO</name>
<feature type="transmembrane region" description="Helical" evidence="1">
    <location>
        <begin position="56"/>
        <end position="74"/>
    </location>
</feature>
<dbReference type="EMBL" id="JBHTJM010000009">
    <property type="protein sequence ID" value="MFD0964621.1"/>
    <property type="molecule type" value="Genomic_DNA"/>
</dbReference>
<dbReference type="RefSeq" id="WP_377716161.1">
    <property type="nucleotide sequence ID" value="NZ_JBHTJM010000009.1"/>
</dbReference>
<keyword evidence="1" id="KW-0472">Membrane</keyword>
<comment type="caution">
    <text evidence="2">The sequence shown here is derived from an EMBL/GenBank/DDBJ whole genome shotgun (WGS) entry which is preliminary data.</text>
</comment>
<gene>
    <name evidence="2" type="ORF">ACFQ1O_11455</name>
</gene>
<evidence type="ECO:0000313" key="2">
    <source>
        <dbReference type="EMBL" id="MFD0964621.1"/>
    </source>
</evidence>
<evidence type="ECO:0000313" key="3">
    <source>
        <dbReference type="Proteomes" id="UP001596997"/>
    </source>
</evidence>
<keyword evidence="3" id="KW-1185">Reference proteome</keyword>
<feature type="transmembrane region" description="Helical" evidence="1">
    <location>
        <begin position="30"/>
        <end position="50"/>
    </location>
</feature>